<dbReference type="PANTHER" id="PTHR19957">
    <property type="entry name" value="SYNTAXIN"/>
    <property type="match status" value="1"/>
</dbReference>
<feature type="domain" description="T-SNARE coiled-coil homology" evidence="5">
    <location>
        <begin position="135"/>
        <end position="197"/>
    </location>
</feature>
<gene>
    <name evidence="6" type="primary">SSO2</name>
    <name evidence="6" type="ORF">LAWI1_G005614</name>
</gene>
<name>A0A559MGU6_9HELO</name>
<evidence type="ECO:0000256" key="2">
    <source>
        <dbReference type="SAM" id="Coils"/>
    </source>
</evidence>
<reference evidence="6 7" key="1">
    <citation type="submission" date="2018-05" db="EMBL/GenBank/DDBJ databases">
        <title>Genome sequencing and assembly of the regulated plant pathogen Lachnellula willkommii and related sister species for the development of diagnostic species identification markers.</title>
        <authorList>
            <person name="Giroux E."/>
            <person name="Bilodeau G."/>
        </authorList>
    </citation>
    <scope>NUCLEOTIDE SEQUENCE [LARGE SCALE GENOMIC DNA]</scope>
    <source>
        <strain evidence="6 7">CBS 172.35</strain>
    </source>
</reference>
<dbReference type="GO" id="GO:0048278">
    <property type="term" value="P:vesicle docking"/>
    <property type="evidence" value="ECO:0007669"/>
    <property type="project" value="TreeGrafter"/>
</dbReference>
<dbReference type="GO" id="GO:0005886">
    <property type="term" value="C:plasma membrane"/>
    <property type="evidence" value="ECO:0007669"/>
    <property type="project" value="TreeGrafter"/>
</dbReference>
<dbReference type="AlphaFoldDB" id="A0A559MGU6"/>
<dbReference type="Pfam" id="PF05739">
    <property type="entry name" value="SNARE"/>
    <property type="match status" value="1"/>
</dbReference>
<dbReference type="Proteomes" id="UP000315522">
    <property type="component" value="Unassembled WGS sequence"/>
</dbReference>
<feature type="compositionally biased region" description="Polar residues" evidence="3">
    <location>
        <begin position="18"/>
        <end position="37"/>
    </location>
</feature>
<evidence type="ECO:0000256" key="1">
    <source>
        <dbReference type="ARBA" id="ARBA00009063"/>
    </source>
</evidence>
<dbReference type="InterPro" id="IPR045242">
    <property type="entry name" value="Syntaxin"/>
</dbReference>
<evidence type="ECO:0000256" key="4">
    <source>
        <dbReference type="SAM" id="Phobius"/>
    </source>
</evidence>
<evidence type="ECO:0000313" key="6">
    <source>
        <dbReference type="EMBL" id="TVY92180.1"/>
    </source>
</evidence>
<keyword evidence="4" id="KW-0472">Membrane</keyword>
<dbReference type="GO" id="GO:0012505">
    <property type="term" value="C:endomembrane system"/>
    <property type="evidence" value="ECO:0007669"/>
    <property type="project" value="TreeGrafter"/>
</dbReference>
<feature type="region of interest" description="Disordered" evidence="3">
    <location>
        <begin position="1"/>
        <end position="37"/>
    </location>
</feature>
<dbReference type="SMART" id="SM00397">
    <property type="entry name" value="t_SNARE"/>
    <property type="match status" value="1"/>
</dbReference>
<dbReference type="InterPro" id="IPR010989">
    <property type="entry name" value="SNARE"/>
</dbReference>
<dbReference type="Gene3D" id="1.20.58.70">
    <property type="match status" value="1"/>
</dbReference>
<dbReference type="CDD" id="cd15849">
    <property type="entry name" value="SNARE_Sso1"/>
    <property type="match status" value="1"/>
</dbReference>
<evidence type="ECO:0000313" key="7">
    <source>
        <dbReference type="Proteomes" id="UP000315522"/>
    </source>
</evidence>
<keyword evidence="7" id="KW-1185">Reference proteome</keyword>
<comment type="caution">
    <text evidence="6">The sequence shown here is derived from an EMBL/GenBank/DDBJ whole genome shotgun (WGS) entry which is preliminary data.</text>
</comment>
<dbReference type="GO" id="GO:0006886">
    <property type="term" value="P:intracellular protein transport"/>
    <property type="evidence" value="ECO:0007669"/>
    <property type="project" value="TreeGrafter"/>
</dbReference>
<feature type="non-terminal residue" evidence="6">
    <location>
        <position position="285"/>
    </location>
</feature>
<protein>
    <submittedName>
        <fullName evidence="6">Protein SSO2</fullName>
    </submittedName>
</protein>
<feature type="compositionally biased region" description="Basic and acidic residues" evidence="3">
    <location>
        <begin position="1"/>
        <end position="16"/>
    </location>
</feature>
<dbReference type="PANTHER" id="PTHR19957:SF380">
    <property type="entry name" value="SYNTAXIN FAMILY PROTEIN"/>
    <property type="match status" value="1"/>
</dbReference>
<sequence length="285" mass="32512">MPPHNKEGTVRSKEGTARSLTDSSLLNTDTRTNKMPPQTWAMTITLMSENNPGSIKATQAGRLGRKLQEANEVYQNMDREFQKKLKEQTMRQYRIVRPEASEAEVNDAAEGRSQEQMFSQALMQSNRRGQAQSTMQAVKSRHDEIQKIEQQIKTLAQLFKDMDTLVVQQEAPIANIEMKGEEVVENMDKGNAQIGTAIQSARNTRKWKWWCLGIVVLIIAIIVIIVLIYKFVIQNNNTSSKPASKRFVLPSLERRAVSNPTEERSEIPGLKWTRENTLAVVEERW</sequence>
<evidence type="ECO:0000259" key="5">
    <source>
        <dbReference type="PROSITE" id="PS50192"/>
    </source>
</evidence>
<proteinExistence type="inferred from homology"/>
<accession>A0A559MGU6</accession>
<keyword evidence="4" id="KW-1133">Transmembrane helix</keyword>
<feature type="transmembrane region" description="Helical" evidence="4">
    <location>
        <begin position="209"/>
        <end position="232"/>
    </location>
</feature>
<dbReference type="EMBL" id="QGML01000371">
    <property type="protein sequence ID" value="TVY92180.1"/>
    <property type="molecule type" value="Genomic_DNA"/>
</dbReference>
<organism evidence="6 7">
    <name type="scientific">Lachnellula willkommii</name>
    <dbReference type="NCBI Taxonomy" id="215461"/>
    <lineage>
        <taxon>Eukaryota</taxon>
        <taxon>Fungi</taxon>
        <taxon>Dikarya</taxon>
        <taxon>Ascomycota</taxon>
        <taxon>Pezizomycotina</taxon>
        <taxon>Leotiomycetes</taxon>
        <taxon>Helotiales</taxon>
        <taxon>Lachnaceae</taxon>
        <taxon>Lachnellula</taxon>
    </lineage>
</organism>
<dbReference type="GO" id="GO:0005484">
    <property type="term" value="F:SNAP receptor activity"/>
    <property type="evidence" value="ECO:0007669"/>
    <property type="project" value="TreeGrafter"/>
</dbReference>
<dbReference type="GO" id="GO:0031201">
    <property type="term" value="C:SNARE complex"/>
    <property type="evidence" value="ECO:0007669"/>
    <property type="project" value="TreeGrafter"/>
</dbReference>
<keyword evidence="4" id="KW-0812">Transmembrane</keyword>
<feature type="coiled-coil region" evidence="2">
    <location>
        <begin position="60"/>
        <end position="87"/>
    </location>
</feature>
<comment type="similarity">
    <text evidence="1">Belongs to the syntaxin family.</text>
</comment>
<dbReference type="GO" id="GO:0006906">
    <property type="term" value="P:vesicle fusion"/>
    <property type="evidence" value="ECO:0007669"/>
    <property type="project" value="TreeGrafter"/>
</dbReference>
<dbReference type="PROSITE" id="PS50192">
    <property type="entry name" value="T_SNARE"/>
    <property type="match status" value="1"/>
</dbReference>
<dbReference type="SUPFAM" id="SSF47661">
    <property type="entry name" value="t-snare proteins"/>
    <property type="match status" value="1"/>
</dbReference>
<dbReference type="GO" id="GO:0006887">
    <property type="term" value="P:exocytosis"/>
    <property type="evidence" value="ECO:0007669"/>
    <property type="project" value="TreeGrafter"/>
</dbReference>
<keyword evidence="2" id="KW-0175">Coiled coil</keyword>
<evidence type="ECO:0000256" key="3">
    <source>
        <dbReference type="SAM" id="MobiDB-lite"/>
    </source>
</evidence>
<dbReference type="GO" id="GO:0000149">
    <property type="term" value="F:SNARE binding"/>
    <property type="evidence" value="ECO:0007669"/>
    <property type="project" value="TreeGrafter"/>
</dbReference>
<dbReference type="InterPro" id="IPR000727">
    <property type="entry name" value="T_SNARE_dom"/>
</dbReference>